<dbReference type="Pfam" id="PF04707">
    <property type="entry name" value="PRELI"/>
    <property type="match status" value="1"/>
</dbReference>
<dbReference type="PROSITE" id="PS50904">
    <property type="entry name" value="PRELI_MSF1"/>
    <property type="match status" value="1"/>
</dbReference>
<reference evidence="3 4" key="1">
    <citation type="journal article" date="2024" name="Proc. Natl. Acad. Sci. U.S.A.">
        <title>The genetic regulatory architecture and epigenomic basis for age-related changes in rattlesnake venom.</title>
        <authorList>
            <person name="Hogan M.P."/>
            <person name="Holding M.L."/>
            <person name="Nystrom G.S."/>
            <person name="Colston T.J."/>
            <person name="Bartlett D.A."/>
            <person name="Mason A.J."/>
            <person name="Ellsworth S.A."/>
            <person name="Rautsaw R.M."/>
            <person name="Lawrence K.C."/>
            <person name="Strickland J.L."/>
            <person name="He B."/>
            <person name="Fraser P."/>
            <person name="Margres M.J."/>
            <person name="Gilbert D.M."/>
            <person name="Gibbs H.L."/>
            <person name="Parkinson C.L."/>
            <person name="Rokyta D.R."/>
        </authorList>
    </citation>
    <scope>NUCLEOTIDE SEQUENCE [LARGE SCALE GENOMIC DNA]</scope>
    <source>
        <strain evidence="3">DRR0105</strain>
    </source>
</reference>
<organism evidence="3 4">
    <name type="scientific">Crotalus adamanteus</name>
    <name type="common">Eastern diamondback rattlesnake</name>
    <dbReference type="NCBI Taxonomy" id="8729"/>
    <lineage>
        <taxon>Eukaryota</taxon>
        <taxon>Metazoa</taxon>
        <taxon>Chordata</taxon>
        <taxon>Craniata</taxon>
        <taxon>Vertebrata</taxon>
        <taxon>Euteleostomi</taxon>
        <taxon>Lepidosauria</taxon>
        <taxon>Squamata</taxon>
        <taxon>Bifurcata</taxon>
        <taxon>Unidentata</taxon>
        <taxon>Episquamata</taxon>
        <taxon>Toxicofera</taxon>
        <taxon>Serpentes</taxon>
        <taxon>Colubroidea</taxon>
        <taxon>Viperidae</taxon>
        <taxon>Crotalinae</taxon>
        <taxon>Crotalus</taxon>
    </lineage>
</organism>
<dbReference type="Proteomes" id="UP001474421">
    <property type="component" value="Unassembled WGS sequence"/>
</dbReference>
<evidence type="ECO:0000313" key="3">
    <source>
        <dbReference type="EMBL" id="KAK9406605.1"/>
    </source>
</evidence>
<evidence type="ECO:0000313" key="4">
    <source>
        <dbReference type="Proteomes" id="UP001474421"/>
    </source>
</evidence>
<name>A0AAW1BYL2_CROAD</name>
<dbReference type="InterPro" id="IPR037365">
    <property type="entry name" value="Slowmo/Ups"/>
</dbReference>
<feature type="region of interest" description="Disordered" evidence="1">
    <location>
        <begin position="55"/>
        <end position="87"/>
    </location>
</feature>
<dbReference type="InterPro" id="IPR006797">
    <property type="entry name" value="PRELI/MSF1_dom"/>
</dbReference>
<dbReference type="EMBL" id="JAOTOJ010000002">
    <property type="protein sequence ID" value="KAK9406605.1"/>
    <property type="molecule type" value="Genomic_DNA"/>
</dbReference>
<dbReference type="AlphaFoldDB" id="A0AAW1BYL2"/>
<evidence type="ECO:0000259" key="2">
    <source>
        <dbReference type="PROSITE" id="PS50904"/>
    </source>
</evidence>
<protein>
    <submittedName>
        <fullName evidence="3">Glutaredoxin domain-containing cysteine-rich protein 2</fullName>
    </submittedName>
</protein>
<feature type="compositionally biased region" description="Low complexity" evidence="1">
    <location>
        <begin position="68"/>
        <end position="78"/>
    </location>
</feature>
<proteinExistence type="predicted"/>
<gene>
    <name evidence="3" type="ORF">NXF25_005379</name>
</gene>
<dbReference type="PANTHER" id="PTHR11158">
    <property type="entry name" value="MSF1/PX19 RELATED"/>
    <property type="match status" value="1"/>
</dbReference>
<feature type="domain" description="PRELI/MSF1" evidence="2">
    <location>
        <begin position="274"/>
        <end position="447"/>
    </location>
</feature>
<evidence type="ECO:0000256" key="1">
    <source>
        <dbReference type="SAM" id="MobiDB-lite"/>
    </source>
</evidence>
<sequence length="448" mass="50020">MDESQKKHDTRSRKHPRILDFGKIIIYTSNLKIIRTPLSKKELIQRIMQNKGVDDCSFMHSEGGGGSSSNQSNGNINGDETESGHNQHVWEGDEENSCSQCKGSGSAPCAVCHGSKFSIICRHLREIPALGTEQQDPRESMKYFCRVAGRRSSSACACRITFECGSFDHSECLTTLEGNANVNKRHREPRVRFSTECWMIIRAALASFFEAAAGEVQAPFGAPRERAVFGKGVPFSRGGLELGAGKGPLARRLACQRRPSSQEGACGGSAPSMGVTVEAHRVYKYPFEQVVASYLRKYPSPMEKNVIAVKTVEEKTDLSTGVIYRRRIATCQNVIPHILRKISILKISEVYLEEESWLNMQERMMSMKSHCLTWTEYATLNEESVFRESSENPNWTEFVQKGNITVKGTGLLNCLLEIFAQSFLNQGVKRSISIMERLLQDQFGGPVL</sequence>
<comment type="caution">
    <text evidence="3">The sequence shown here is derived from an EMBL/GenBank/DDBJ whole genome shotgun (WGS) entry which is preliminary data.</text>
</comment>
<keyword evidence="4" id="KW-1185">Reference proteome</keyword>
<dbReference type="GO" id="GO:0005758">
    <property type="term" value="C:mitochondrial intermembrane space"/>
    <property type="evidence" value="ECO:0007669"/>
    <property type="project" value="InterPro"/>
</dbReference>
<accession>A0AAW1BYL2</accession>